<dbReference type="RefSeq" id="WP_163890606.1">
    <property type="nucleotide sequence ID" value="NZ_BLLB01000002.1"/>
</dbReference>
<dbReference type="Proteomes" id="UP000465304">
    <property type="component" value="Unassembled WGS sequence"/>
</dbReference>
<evidence type="ECO:0000313" key="2">
    <source>
        <dbReference type="Proteomes" id="UP000465304"/>
    </source>
</evidence>
<accession>A0A7I9ZQY7</accession>
<dbReference type="AlphaFoldDB" id="A0A7I9ZQY7"/>
<comment type="caution">
    <text evidence="1">The sequence shown here is derived from an EMBL/GenBank/DDBJ whole genome shotgun (WGS) entry which is preliminary data.</text>
</comment>
<name>A0A7I9ZQY7_9MYCO</name>
<evidence type="ECO:0000313" key="1">
    <source>
        <dbReference type="EMBL" id="GFH03147.1"/>
    </source>
</evidence>
<reference evidence="1 2" key="1">
    <citation type="journal article" date="2019" name="Emerg. Microbes Infect.">
        <title>Comprehensive subspecies identification of 175 nontuberculous mycobacteria species based on 7547 genomic profiles.</title>
        <authorList>
            <person name="Matsumoto Y."/>
            <person name="Kinjo T."/>
            <person name="Motooka D."/>
            <person name="Nabeya D."/>
            <person name="Jung N."/>
            <person name="Uechi K."/>
            <person name="Horii T."/>
            <person name="Iida T."/>
            <person name="Fujita J."/>
            <person name="Nakamura S."/>
        </authorList>
    </citation>
    <scope>NUCLEOTIDE SEQUENCE [LARGE SCALE GENOMIC DNA]</scope>
    <source>
        <strain evidence="1 2">JCM 30996</strain>
    </source>
</reference>
<dbReference type="Gene3D" id="3.90.75.20">
    <property type="match status" value="1"/>
</dbReference>
<sequence>MLNLKGTLPTNVTTETLTKTKERKDVRGAKGWQVNTIADLFKHRRRKTPTGSMPVIDLGDNYAGPIPPAYGQHGEVFVDEIVAVEFLGLPQAALLAFHPRPGYVPLRGVCVRHIDGDMQNCAADNLAWIVDAEYVAAADAKLLRPTNLKPRLRGSGPFPWSASRYDEPRFTGSDSVVGWKPVESKRAAA</sequence>
<keyword evidence="2" id="KW-1185">Reference proteome</keyword>
<organism evidence="1 2">
    <name type="scientific">Mycolicibacterium hippocampi</name>
    <dbReference type="NCBI Taxonomy" id="659824"/>
    <lineage>
        <taxon>Bacteria</taxon>
        <taxon>Bacillati</taxon>
        <taxon>Actinomycetota</taxon>
        <taxon>Actinomycetes</taxon>
        <taxon>Mycobacteriales</taxon>
        <taxon>Mycobacteriaceae</taxon>
        <taxon>Mycolicibacterium</taxon>
    </lineage>
</organism>
<dbReference type="EMBL" id="BLLB01000002">
    <property type="protein sequence ID" value="GFH03147.1"/>
    <property type="molecule type" value="Genomic_DNA"/>
</dbReference>
<proteinExistence type="predicted"/>
<evidence type="ECO:0008006" key="3">
    <source>
        <dbReference type="Google" id="ProtNLM"/>
    </source>
</evidence>
<protein>
    <recommendedName>
        <fullName evidence="3">HNH endonuclease</fullName>
    </recommendedName>
</protein>
<gene>
    <name evidence="1" type="ORF">MHIP_36300</name>
</gene>